<dbReference type="Proteomes" id="UP000285517">
    <property type="component" value="Chromosome"/>
</dbReference>
<dbReference type="Gene3D" id="3.40.30.10">
    <property type="entry name" value="Glutaredoxin"/>
    <property type="match status" value="1"/>
</dbReference>
<evidence type="ECO:0000256" key="3">
    <source>
        <dbReference type="PROSITE-ProRule" id="PRU01282"/>
    </source>
</evidence>
<keyword evidence="5" id="KW-1185">Reference proteome</keyword>
<dbReference type="NCBIfam" id="TIGR00014">
    <property type="entry name" value="arsC"/>
    <property type="match status" value="1"/>
</dbReference>
<dbReference type="OrthoDB" id="9808142at2"/>
<evidence type="ECO:0000256" key="1">
    <source>
        <dbReference type="ARBA" id="ARBA00007198"/>
    </source>
</evidence>
<protein>
    <submittedName>
        <fullName evidence="4">Arsenate reductase (Glutaredoxin)</fullName>
        <ecNumber evidence="4">1.20.4.1</ecNumber>
    </submittedName>
</protein>
<dbReference type="PANTHER" id="PTHR30041:SF4">
    <property type="entry name" value="ARSENATE REDUCTASE"/>
    <property type="match status" value="1"/>
</dbReference>
<dbReference type="GO" id="GO:0008794">
    <property type="term" value="F:arsenate reductase (glutaredoxin) activity"/>
    <property type="evidence" value="ECO:0007669"/>
    <property type="project" value="UniProtKB-EC"/>
</dbReference>
<dbReference type="EC" id="1.20.4.1" evidence="4"/>
<dbReference type="PROSITE" id="PS51353">
    <property type="entry name" value="ARSC"/>
    <property type="match status" value="1"/>
</dbReference>
<dbReference type="InterPro" id="IPR036249">
    <property type="entry name" value="Thioredoxin-like_sf"/>
</dbReference>
<dbReference type="PANTHER" id="PTHR30041">
    <property type="entry name" value="ARSENATE REDUCTASE"/>
    <property type="match status" value="1"/>
</dbReference>
<accession>A0A410G1A1</accession>
<dbReference type="KEGG" id="aev:EI546_04375"/>
<keyword evidence="2 4" id="KW-0560">Oxidoreductase</keyword>
<comment type="similarity">
    <text evidence="1 3">Belongs to the ArsC family.</text>
</comment>
<dbReference type="Pfam" id="PF03960">
    <property type="entry name" value="ArsC"/>
    <property type="match status" value="1"/>
</dbReference>
<proteinExistence type="inferred from homology"/>
<dbReference type="EMBL" id="CP034951">
    <property type="protein sequence ID" value="QAA81010.1"/>
    <property type="molecule type" value="Genomic_DNA"/>
</dbReference>
<sequence>MTTLYHNPRCSSSREALRLLEESGETIEVVKYLQNPLSKKELEQLIELLGIKPIDLVRTKEDEWKENFKGKNLTDSQIIDAMVKFPKLMERPIAVNGTQAIIGRPAKNVLKIL</sequence>
<evidence type="ECO:0000256" key="2">
    <source>
        <dbReference type="ARBA" id="ARBA00023002"/>
    </source>
</evidence>
<dbReference type="AlphaFoldDB" id="A0A410G1A1"/>
<evidence type="ECO:0000313" key="4">
    <source>
        <dbReference type="EMBL" id="QAA81010.1"/>
    </source>
</evidence>
<organism evidence="4 5">
    <name type="scientific">Aequorivita ciconiae</name>
    <dbReference type="NCBI Taxonomy" id="2494375"/>
    <lineage>
        <taxon>Bacteria</taxon>
        <taxon>Pseudomonadati</taxon>
        <taxon>Bacteroidota</taxon>
        <taxon>Flavobacteriia</taxon>
        <taxon>Flavobacteriales</taxon>
        <taxon>Flavobacteriaceae</taxon>
        <taxon>Aequorivita</taxon>
    </lineage>
</organism>
<dbReference type="RefSeq" id="WP_128249403.1">
    <property type="nucleotide sequence ID" value="NZ_CP034951.1"/>
</dbReference>
<name>A0A410G1A1_9FLAO</name>
<gene>
    <name evidence="4" type="primary">arsC</name>
    <name evidence="4" type="ORF">EI546_04375</name>
</gene>
<evidence type="ECO:0000313" key="5">
    <source>
        <dbReference type="Proteomes" id="UP000285517"/>
    </source>
</evidence>
<dbReference type="InterPro" id="IPR006659">
    <property type="entry name" value="Arsenate_reductase"/>
</dbReference>
<dbReference type="SUPFAM" id="SSF52833">
    <property type="entry name" value="Thioredoxin-like"/>
    <property type="match status" value="1"/>
</dbReference>
<dbReference type="InterPro" id="IPR006660">
    <property type="entry name" value="Arsenate_reductase-like"/>
</dbReference>
<reference evidence="4 5" key="1">
    <citation type="submission" date="2019-01" db="EMBL/GenBank/DDBJ databases">
        <title>Complete genome sequencing of Aequorivita sp. H23M31.</title>
        <authorList>
            <person name="Bae J.-W."/>
        </authorList>
    </citation>
    <scope>NUCLEOTIDE SEQUENCE [LARGE SCALE GENOMIC DNA]</scope>
    <source>
        <strain evidence="4 5">H23M31</strain>
    </source>
</reference>
<dbReference type="CDD" id="cd03034">
    <property type="entry name" value="ArsC_ArsC"/>
    <property type="match status" value="1"/>
</dbReference>